<dbReference type="Pfam" id="PF21948">
    <property type="entry name" value="LplA-B_cat"/>
    <property type="match status" value="1"/>
</dbReference>
<evidence type="ECO:0000313" key="3">
    <source>
        <dbReference type="EMBL" id="CAB4661588.1"/>
    </source>
</evidence>
<evidence type="ECO:0000313" key="2">
    <source>
        <dbReference type="EMBL" id="CAB4542459.1"/>
    </source>
</evidence>
<accession>A0A6J6BW17</accession>
<dbReference type="EMBL" id="CAEZSE010000187">
    <property type="protein sequence ID" value="CAB4542459.1"/>
    <property type="molecule type" value="Genomic_DNA"/>
</dbReference>
<dbReference type="SUPFAM" id="SSF55681">
    <property type="entry name" value="Class II aaRS and biotin synthetases"/>
    <property type="match status" value="1"/>
</dbReference>
<feature type="domain" description="BPL/LPL catalytic" evidence="1">
    <location>
        <begin position="26"/>
        <end position="195"/>
    </location>
</feature>
<dbReference type="InterPro" id="IPR050664">
    <property type="entry name" value="Octanoyltrans_LipM/LipL"/>
</dbReference>
<gene>
    <name evidence="2" type="ORF">UFOPK1353_01011</name>
    <name evidence="3" type="ORF">UFOPK2292_00298</name>
</gene>
<dbReference type="Gene3D" id="3.30.930.10">
    <property type="entry name" value="Bira Bifunctional Protein, Domain 2"/>
    <property type="match status" value="1"/>
</dbReference>
<reference evidence="2" key="1">
    <citation type="submission" date="2020-05" db="EMBL/GenBank/DDBJ databases">
        <authorList>
            <person name="Chiriac C."/>
            <person name="Salcher M."/>
            <person name="Ghai R."/>
            <person name="Kavagutti S V."/>
        </authorList>
    </citation>
    <scope>NUCLEOTIDE SEQUENCE</scope>
</reference>
<name>A0A6J6BW17_9ZZZZ</name>
<proteinExistence type="predicted"/>
<organism evidence="2">
    <name type="scientific">freshwater metagenome</name>
    <dbReference type="NCBI Taxonomy" id="449393"/>
    <lineage>
        <taxon>unclassified sequences</taxon>
        <taxon>metagenomes</taxon>
        <taxon>ecological metagenomes</taxon>
    </lineage>
</organism>
<evidence type="ECO:0000259" key="1">
    <source>
        <dbReference type="Pfam" id="PF21948"/>
    </source>
</evidence>
<protein>
    <submittedName>
        <fullName evidence="2">Unannotated protein</fullName>
    </submittedName>
</protein>
<dbReference type="PANTHER" id="PTHR43679">
    <property type="entry name" value="OCTANOYLTRANSFERASE LIPM-RELATED"/>
    <property type="match status" value="1"/>
</dbReference>
<sequence>MKSWQIHHIRDSAESVHSRELPAERSIWRASISESAIVLGSKQSFDIVNQQACDSDGVSVVRRRSGGGVVFLGANDHLWVDLVIHREDVLWSDDIGRSMWWVGDLWAAALAENDVAARDQLIVHRGGLERSEISDLVCFAGLGPGEVTLHGKKMVGISQRRTREMARFQCVLHSRWSTEAYERYLDFEKLSGTKKIIGSDFNSMQAGVSGGLNEIANSLMNLAESL</sequence>
<dbReference type="AlphaFoldDB" id="A0A6J6BW17"/>
<dbReference type="PANTHER" id="PTHR43679:SF2">
    <property type="entry name" value="OCTANOYL-[GCVH]:PROTEIN N-OCTANOYLTRANSFERASE"/>
    <property type="match status" value="1"/>
</dbReference>
<dbReference type="InterPro" id="IPR004143">
    <property type="entry name" value="BPL_LPL_catalytic"/>
</dbReference>
<dbReference type="InterPro" id="IPR045864">
    <property type="entry name" value="aa-tRNA-synth_II/BPL/LPL"/>
</dbReference>
<dbReference type="EMBL" id="CAEZWU010000028">
    <property type="protein sequence ID" value="CAB4661588.1"/>
    <property type="molecule type" value="Genomic_DNA"/>
</dbReference>